<dbReference type="AlphaFoldDB" id="A0A6C0DI54"/>
<keyword evidence="1" id="KW-1133">Transmembrane helix</keyword>
<protein>
    <submittedName>
        <fullName evidence="2">Uncharacterized protein</fullName>
    </submittedName>
</protein>
<feature type="transmembrane region" description="Helical" evidence="1">
    <location>
        <begin position="84"/>
        <end position="102"/>
    </location>
</feature>
<evidence type="ECO:0000256" key="1">
    <source>
        <dbReference type="SAM" id="Phobius"/>
    </source>
</evidence>
<feature type="transmembrane region" description="Helical" evidence="1">
    <location>
        <begin position="114"/>
        <end position="138"/>
    </location>
</feature>
<keyword evidence="1" id="KW-0812">Transmembrane</keyword>
<dbReference type="EMBL" id="MN739615">
    <property type="protein sequence ID" value="QHT16101.1"/>
    <property type="molecule type" value="Genomic_DNA"/>
</dbReference>
<proteinExistence type="predicted"/>
<name>A0A6C0DI54_9ZZZZ</name>
<sequence>MSDNLTFLKNGKIDQTLPDNWEDKIIDPIDPGVLKELEDNNKRIRKEKTDKIVYFLIALLVLTSIFTLVDYLMPYTNFSPHSNYLLGILISSAIVTVLYTVISMITEINYDPNISVSAGLVVGVIYCLVLVWMNYAIYEST</sequence>
<feature type="transmembrane region" description="Helical" evidence="1">
    <location>
        <begin position="52"/>
        <end position="72"/>
    </location>
</feature>
<reference evidence="2" key="1">
    <citation type="journal article" date="2020" name="Nature">
        <title>Giant virus diversity and host interactions through global metagenomics.</title>
        <authorList>
            <person name="Schulz F."/>
            <person name="Roux S."/>
            <person name="Paez-Espino D."/>
            <person name="Jungbluth S."/>
            <person name="Walsh D.A."/>
            <person name="Denef V.J."/>
            <person name="McMahon K.D."/>
            <person name="Konstantinidis K.T."/>
            <person name="Eloe-Fadrosh E.A."/>
            <person name="Kyrpides N.C."/>
            <person name="Woyke T."/>
        </authorList>
    </citation>
    <scope>NUCLEOTIDE SEQUENCE</scope>
    <source>
        <strain evidence="2">GVMAG-M-3300023174-182</strain>
    </source>
</reference>
<organism evidence="2">
    <name type="scientific">viral metagenome</name>
    <dbReference type="NCBI Taxonomy" id="1070528"/>
    <lineage>
        <taxon>unclassified sequences</taxon>
        <taxon>metagenomes</taxon>
        <taxon>organismal metagenomes</taxon>
    </lineage>
</organism>
<accession>A0A6C0DI54</accession>
<evidence type="ECO:0000313" key="2">
    <source>
        <dbReference type="EMBL" id="QHT16101.1"/>
    </source>
</evidence>
<keyword evidence="1" id="KW-0472">Membrane</keyword>